<evidence type="ECO:0000313" key="2">
    <source>
        <dbReference type="EMBL" id="MBW96989.1"/>
    </source>
</evidence>
<sequence length="24" mass="2917">MSNEDYFLSTSSNDYMQQKKKRES</sequence>
<dbReference type="AlphaFoldDB" id="A0A2P2JU62"/>
<evidence type="ECO:0000256" key="1">
    <source>
        <dbReference type="SAM" id="MobiDB-lite"/>
    </source>
</evidence>
<accession>A0A2P2JU62</accession>
<organism evidence="2">
    <name type="scientific">Rhizophora mucronata</name>
    <name type="common">Asiatic mangrove</name>
    <dbReference type="NCBI Taxonomy" id="61149"/>
    <lineage>
        <taxon>Eukaryota</taxon>
        <taxon>Viridiplantae</taxon>
        <taxon>Streptophyta</taxon>
        <taxon>Embryophyta</taxon>
        <taxon>Tracheophyta</taxon>
        <taxon>Spermatophyta</taxon>
        <taxon>Magnoliopsida</taxon>
        <taxon>eudicotyledons</taxon>
        <taxon>Gunneridae</taxon>
        <taxon>Pentapetalae</taxon>
        <taxon>rosids</taxon>
        <taxon>fabids</taxon>
        <taxon>Malpighiales</taxon>
        <taxon>Rhizophoraceae</taxon>
        <taxon>Rhizophora</taxon>
    </lineage>
</organism>
<protein>
    <submittedName>
        <fullName evidence="2">Uncharacterized protein</fullName>
    </submittedName>
</protein>
<feature type="compositionally biased region" description="Polar residues" evidence="1">
    <location>
        <begin position="1"/>
        <end position="16"/>
    </location>
</feature>
<feature type="region of interest" description="Disordered" evidence="1">
    <location>
        <begin position="1"/>
        <end position="24"/>
    </location>
</feature>
<dbReference type="EMBL" id="GGEC01016506">
    <property type="protein sequence ID" value="MBW96989.1"/>
    <property type="molecule type" value="Transcribed_RNA"/>
</dbReference>
<name>A0A2P2JU62_RHIMU</name>
<reference evidence="2" key="1">
    <citation type="submission" date="2018-02" db="EMBL/GenBank/DDBJ databases">
        <title>Rhizophora mucronata_Transcriptome.</title>
        <authorList>
            <person name="Meera S.P."/>
            <person name="Sreeshan A."/>
            <person name="Augustine A."/>
        </authorList>
    </citation>
    <scope>NUCLEOTIDE SEQUENCE</scope>
    <source>
        <tissue evidence="2">Leaf</tissue>
    </source>
</reference>
<proteinExistence type="predicted"/>